<dbReference type="AlphaFoldDB" id="A0A0R0CEY5"/>
<reference evidence="6 7" key="1">
    <citation type="submission" date="2015-05" db="EMBL/GenBank/DDBJ databases">
        <title>Genome sequencing and analysis of members of genus Stenotrophomonas.</title>
        <authorList>
            <person name="Patil P.P."/>
            <person name="Midha S."/>
            <person name="Patil P.B."/>
        </authorList>
    </citation>
    <scope>NUCLEOTIDE SEQUENCE [LARGE SCALE GENOMIC DNA]</scope>
    <source>
        <strain evidence="6 7">DSM 18929</strain>
    </source>
</reference>
<dbReference type="GO" id="GO:0009307">
    <property type="term" value="P:DNA restriction-modification system"/>
    <property type="evidence" value="ECO:0007669"/>
    <property type="project" value="UniProtKB-KW"/>
</dbReference>
<dbReference type="PANTHER" id="PTHR30408">
    <property type="entry name" value="TYPE-1 RESTRICTION ENZYME ECOKI SPECIFICITY PROTEIN"/>
    <property type="match status" value="1"/>
</dbReference>
<gene>
    <name evidence="6" type="ORF">ABB26_10730</name>
</gene>
<dbReference type="InterPro" id="IPR044946">
    <property type="entry name" value="Restrct_endonuc_typeI_TRD_sf"/>
</dbReference>
<evidence type="ECO:0000256" key="3">
    <source>
        <dbReference type="ARBA" id="ARBA00023125"/>
    </source>
</evidence>
<dbReference type="PATRIC" id="fig|405444.3.peg.1228"/>
<dbReference type="GO" id="GO:0003677">
    <property type="term" value="F:DNA binding"/>
    <property type="evidence" value="ECO:0007669"/>
    <property type="project" value="UniProtKB-KW"/>
</dbReference>
<feature type="region of interest" description="Disordered" evidence="4">
    <location>
        <begin position="15"/>
        <end position="35"/>
    </location>
</feature>
<comment type="similarity">
    <text evidence="1">Belongs to the type-I restriction system S methylase family.</text>
</comment>
<dbReference type="Proteomes" id="UP000050864">
    <property type="component" value="Unassembled WGS sequence"/>
</dbReference>
<dbReference type="Gene3D" id="3.90.220.20">
    <property type="entry name" value="DNA methylase specificity domains"/>
    <property type="match status" value="2"/>
</dbReference>
<evidence type="ECO:0000256" key="2">
    <source>
        <dbReference type="ARBA" id="ARBA00022747"/>
    </source>
</evidence>
<dbReference type="EMBL" id="LDJI01000020">
    <property type="protein sequence ID" value="KRG63688.1"/>
    <property type="molecule type" value="Genomic_DNA"/>
</dbReference>
<protein>
    <recommendedName>
        <fullName evidence="5">Type I restriction modification DNA specificity domain-containing protein</fullName>
    </recommendedName>
</protein>
<dbReference type="InterPro" id="IPR052021">
    <property type="entry name" value="Type-I_RS_S_subunit"/>
</dbReference>
<dbReference type="STRING" id="405444.ABB26_10730"/>
<evidence type="ECO:0000313" key="7">
    <source>
        <dbReference type="Proteomes" id="UP000050864"/>
    </source>
</evidence>
<keyword evidence="3" id="KW-0238">DNA-binding</keyword>
<dbReference type="Pfam" id="PF01420">
    <property type="entry name" value="Methylase_S"/>
    <property type="match status" value="1"/>
</dbReference>
<keyword evidence="7" id="KW-1185">Reference proteome</keyword>
<sequence>MVSRESEFKTLTEVGTLGRGKSKHRPRNDPDLYGGEYPFVQTGDVKRAPFYLTEYTQTYNAKGLVQSKLWPPGTLCITIAANIADTAILAIPACFPDSILGFTPHALKADVRYTKYCLDAFRAHMEQISKGTTQDNLSMDKLLKLRFWFPAYELQQKIAALLTAYDDLIANNQRRIDLLESMAEEIYREWFVRMRFPGCEAATFSKGIPEGWEVVPLGRHCRVVKGKSYASEDLVDDPAAMPFVTLKSFNRGGGYRAGGLKHYKGEFKSEQLVKQGDIVMAVTDMTQDRVVVGRAARVPDLGERGAVISLDVIRLVPKKVDPTYLYLFLRFSGFANHIKEFANGANVLHLKPDLIPAQDVVMPPRALQDRVSLIAEPMLQQAEQLAQSSRRLSEMRDALLPRLISGKLRVDALDIQFPPSMQPPSEAAQREAIAR</sequence>
<evidence type="ECO:0000256" key="1">
    <source>
        <dbReference type="ARBA" id="ARBA00010923"/>
    </source>
</evidence>
<dbReference type="PANTHER" id="PTHR30408:SF13">
    <property type="entry name" value="TYPE I RESTRICTION ENZYME HINDI SPECIFICITY SUBUNIT"/>
    <property type="match status" value="1"/>
</dbReference>
<dbReference type="SUPFAM" id="SSF116734">
    <property type="entry name" value="DNA methylase specificity domain"/>
    <property type="match status" value="2"/>
</dbReference>
<proteinExistence type="inferred from homology"/>
<accession>A0A0R0CEY5</accession>
<name>A0A0R0CEY5_9GAMM</name>
<dbReference type="InterPro" id="IPR000055">
    <property type="entry name" value="Restrct_endonuc_typeI_TRD"/>
</dbReference>
<comment type="caution">
    <text evidence="6">The sequence shown here is derived from an EMBL/GenBank/DDBJ whole genome shotgun (WGS) entry which is preliminary data.</text>
</comment>
<dbReference type="CDD" id="cd17282">
    <property type="entry name" value="RMtype1_S_Eco16444ORF1681_TRD1-CR1_like"/>
    <property type="match status" value="1"/>
</dbReference>
<dbReference type="Gene3D" id="1.10.287.1120">
    <property type="entry name" value="Bipartite methylase S protein"/>
    <property type="match status" value="1"/>
</dbReference>
<keyword evidence="2" id="KW-0680">Restriction system</keyword>
<feature type="domain" description="Type I restriction modification DNA specificity" evidence="5">
    <location>
        <begin position="5"/>
        <end position="180"/>
    </location>
</feature>
<evidence type="ECO:0000259" key="5">
    <source>
        <dbReference type="Pfam" id="PF01420"/>
    </source>
</evidence>
<evidence type="ECO:0000313" key="6">
    <source>
        <dbReference type="EMBL" id="KRG63688.1"/>
    </source>
</evidence>
<organism evidence="6 7">
    <name type="scientific">Stenotrophomonas humi</name>
    <dbReference type="NCBI Taxonomy" id="405444"/>
    <lineage>
        <taxon>Bacteria</taxon>
        <taxon>Pseudomonadati</taxon>
        <taxon>Pseudomonadota</taxon>
        <taxon>Gammaproteobacteria</taxon>
        <taxon>Lysobacterales</taxon>
        <taxon>Lysobacteraceae</taxon>
        <taxon>Stenotrophomonas</taxon>
    </lineage>
</organism>
<dbReference type="OrthoDB" id="9798929at2"/>
<dbReference type="RefSeq" id="WP_057633935.1">
    <property type="nucleotide sequence ID" value="NZ_LDJI01000020.1"/>
</dbReference>
<evidence type="ECO:0000256" key="4">
    <source>
        <dbReference type="SAM" id="MobiDB-lite"/>
    </source>
</evidence>